<reference evidence="2 3" key="1">
    <citation type="submission" date="2019-08" db="EMBL/GenBank/DDBJ databases">
        <title>In-depth cultivation of the pig gut microbiome towards novel bacterial diversity and tailored functional studies.</title>
        <authorList>
            <person name="Wylensek D."/>
            <person name="Hitch T.C.A."/>
            <person name="Clavel T."/>
        </authorList>
    </citation>
    <scope>NUCLEOTIDE SEQUENCE [LARGE SCALE GENOMIC DNA]</scope>
    <source>
        <strain evidence="2 3">Oil+RF-744-GAM-WT-6</strain>
    </source>
</reference>
<dbReference type="Proteomes" id="UP000461880">
    <property type="component" value="Unassembled WGS sequence"/>
</dbReference>
<accession>A0A7X2THF7</accession>
<dbReference type="RefSeq" id="WP_154505963.1">
    <property type="nucleotide sequence ID" value="NZ_VUMN01000049.1"/>
</dbReference>
<evidence type="ECO:0000313" key="2">
    <source>
        <dbReference type="EMBL" id="MSS59763.1"/>
    </source>
</evidence>
<gene>
    <name evidence="2" type="ORF">FYJ51_12755</name>
</gene>
<sequence length="392" mass="44599">METEQTGKSMRQLIREQEEQDESFHQFLEELARDLGSEERAYSTMMTALAMQEMTISGGSRPLSEEEQLTALHHAVSNIRSQRQIIVPRMADTLAASYSPKELREEAKKLGLTPEGPGKDVARQISRKLRSREEVHKNFLCVPDESIAAFEQAMRKPFIPSQEELFLFAALNPHYIAISQTDQILVPEDVKEAWKEAADEAFMTLRKKVSWMFSCLSFLNYTMCMAPESVLAELYGTKYDQAEAMDIFHAIPDQYLQYADQKGMIADRSLSPKMRKLMEERPDLEYAHPGRSEIEQTSRDGYPSSEPSYQALRMFFMTNLPKEDPSSLLHETWYYLALGDASQALNGIRGGHGIQLGEGQQDQFLHLLSQANAHTRKISLKGNYLNPSAKES</sequence>
<feature type="compositionally biased region" description="Basic and acidic residues" evidence="1">
    <location>
        <begin position="285"/>
        <end position="298"/>
    </location>
</feature>
<dbReference type="AlphaFoldDB" id="A0A7X2THF7"/>
<dbReference type="EMBL" id="VUMN01000049">
    <property type="protein sequence ID" value="MSS59763.1"/>
    <property type="molecule type" value="Genomic_DNA"/>
</dbReference>
<organism evidence="2 3">
    <name type="scientific">Stecheria intestinalis</name>
    <dbReference type="NCBI Taxonomy" id="2606630"/>
    <lineage>
        <taxon>Bacteria</taxon>
        <taxon>Bacillati</taxon>
        <taxon>Bacillota</taxon>
        <taxon>Erysipelotrichia</taxon>
        <taxon>Erysipelotrichales</taxon>
        <taxon>Erysipelotrichaceae</taxon>
        <taxon>Stecheria</taxon>
    </lineage>
</organism>
<evidence type="ECO:0000256" key="1">
    <source>
        <dbReference type="SAM" id="MobiDB-lite"/>
    </source>
</evidence>
<evidence type="ECO:0000313" key="3">
    <source>
        <dbReference type="Proteomes" id="UP000461880"/>
    </source>
</evidence>
<protein>
    <submittedName>
        <fullName evidence="2">Uncharacterized protein</fullName>
    </submittedName>
</protein>
<proteinExistence type="predicted"/>
<feature type="region of interest" description="Disordered" evidence="1">
    <location>
        <begin position="285"/>
        <end position="304"/>
    </location>
</feature>
<feature type="region of interest" description="Disordered" evidence="1">
    <location>
        <begin position="1"/>
        <end position="20"/>
    </location>
</feature>
<name>A0A7X2THF7_9FIRM</name>
<comment type="caution">
    <text evidence="2">The sequence shown here is derived from an EMBL/GenBank/DDBJ whole genome shotgun (WGS) entry which is preliminary data.</text>
</comment>
<keyword evidence="3" id="KW-1185">Reference proteome</keyword>